<dbReference type="SMART" id="SM00463">
    <property type="entry name" value="SMR"/>
    <property type="match status" value="1"/>
</dbReference>
<keyword evidence="3 7" id="KW-0255">Endonuclease</keyword>
<gene>
    <name evidence="7" type="primary">smrB</name>
    <name evidence="7" type="ORF">D9V78_00355</name>
</gene>
<dbReference type="PANTHER" id="PTHR35562:SF1">
    <property type="entry name" value="UPF0115 PROTEIN YFCN"/>
    <property type="match status" value="1"/>
</dbReference>
<evidence type="ECO:0000256" key="5">
    <source>
        <dbReference type="ARBA" id="ARBA00022884"/>
    </source>
</evidence>
<dbReference type="AlphaFoldDB" id="A0A4D6YIQ4"/>
<sequence length="192" mass="22954">MKILKITFFGKILMKNNKHYNSNDNFYFKEETKDVKKMKQDTVFHAKPYKLHKKYLNKRNLCNQDAHTQFFNSNIPNKNITENPVSYVREKFLKTELNKLKNKIYVPEIFLDLHGFNQYQAKKELGKLIFICNKEKIFCFAVIHGHGKNILKNYLPIWLSKHPDVLAFYQLPKKCGRNTTLFVLIDYKKDNK</sequence>
<evidence type="ECO:0000313" key="7">
    <source>
        <dbReference type="EMBL" id="QCI25874.1"/>
    </source>
</evidence>
<dbReference type="Proteomes" id="UP000298685">
    <property type="component" value="Chromosome"/>
</dbReference>
<dbReference type="Gene3D" id="3.30.1370.110">
    <property type="match status" value="1"/>
</dbReference>
<feature type="domain" description="Smr" evidence="6">
    <location>
        <begin position="111"/>
        <end position="186"/>
    </location>
</feature>
<dbReference type="InterPro" id="IPR022990">
    <property type="entry name" value="SmrB-like"/>
</dbReference>
<evidence type="ECO:0000256" key="1">
    <source>
        <dbReference type="ARBA" id="ARBA00022722"/>
    </source>
</evidence>
<keyword evidence="4" id="KW-0378">Hydrolase</keyword>
<dbReference type="PROSITE" id="PS50828">
    <property type="entry name" value="SMR"/>
    <property type="match status" value="1"/>
</dbReference>
<evidence type="ECO:0000313" key="8">
    <source>
        <dbReference type="Proteomes" id="UP000298685"/>
    </source>
</evidence>
<evidence type="ECO:0000259" key="6">
    <source>
        <dbReference type="PROSITE" id="PS50828"/>
    </source>
</evidence>
<keyword evidence="1" id="KW-0540">Nuclease</keyword>
<protein>
    <submittedName>
        <fullName evidence="7">Endonuclease SmrB</fullName>
    </submittedName>
</protein>
<evidence type="ECO:0000256" key="3">
    <source>
        <dbReference type="ARBA" id="ARBA00022759"/>
    </source>
</evidence>
<organism evidence="7 8">
    <name type="scientific">Buchnera aphidicola</name>
    <name type="common">Sarucallis kahawaluokalani</name>
    <dbReference type="NCBI Taxonomy" id="1241878"/>
    <lineage>
        <taxon>Bacteria</taxon>
        <taxon>Pseudomonadati</taxon>
        <taxon>Pseudomonadota</taxon>
        <taxon>Gammaproteobacteria</taxon>
        <taxon>Enterobacterales</taxon>
        <taxon>Erwiniaceae</taxon>
        <taxon>Buchnera</taxon>
    </lineage>
</organism>
<dbReference type="OrthoDB" id="5795446at2"/>
<proteinExistence type="predicted"/>
<dbReference type="PANTHER" id="PTHR35562">
    <property type="entry name" value="DNA ENDONUCLEASE SMRA-RELATED"/>
    <property type="match status" value="1"/>
</dbReference>
<name>A0A4D6YIQ4_9GAMM</name>
<dbReference type="GO" id="GO:0019843">
    <property type="term" value="F:rRNA binding"/>
    <property type="evidence" value="ECO:0007669"/>
    <property type="project" value="UniProtKB-KW"/>
</dbReference>
<accession>A0A4D6YIQ4</accession>
<keyword evidence="2" id="KW-0699">rRNA-binding</keyword>
<dbReference type="NCBIfam" id="NF003432">
    <property type="entry name" value="PRK04946.1"/>
    <property type="match status" value="1"/>
</dbReference>
<evidence type="ECO:0000256" key="4">
    <source>
        <dbReference type="ARBA" id="ARBA00022801"/>
    </source>
</evidence>
<dbReference type="EMBL" id="CP032999">
    <property type="protein sequence ID" value="QCI25874.1"/>
    <property type="molecule type" value="Genomic_DNA"/>
</dbReference>
<evidence type="ECO:0000256" key="2">
    <source>
        <dbReference type="ARBA" id="ARBA00022730"/>
    </source>
</evidence>
<keyword evidence="5" id="KW-0694">RNA-binding</keyword>
<dbReference type="InterPro" id="IPR036063">
    <property type="entry name" value="Smr_dom_sf"/>
</dbReference>
<reference evidence="7 8" key="1">
    <citation type="submission" date="2018-10" db="EMBL/GenBank/DDBJ databases">
        <title>Comparative functional genomics of the obligate endosymbiont Buchnera aphidicola.</title>
        <authorList>
            <person name="Chong R.A."/>
        </authorList>
    </citation>
    <scope>NUCLEOTIDE SEQUENCE [LARGE SCALE GENOMIC DNA]</scope>
    <source>
        <strain evidence="7 8">Ska</strain>
    </source>
</reference>
<dbReference type="InterPro" id="IPR002625">
    <property type="entry name" value="Smr_dom"/>
</dbReference>
<dbReference type="GO" id="GO:0004519">
    <property type="term" value="F:endonuclease activity"/>
    <property type="evidence" value="ECO:0007669"/>
    <property type="project" value="UniProtKB-KW"/>
</dbReference>
<dbReference type="SUPFAM" id="SSF160443">
    <property type="entry name" value="SMR domain-like"/>
    <property type="match status" value="1"/>
</dbReference>
<dbReference type="Pfam" id="PF01713">
    <property type="entry name" value="Smr"/>
    <property type="match status" value="1"/>
</dbReference>
<dbReference type="GO" id="GO:0016787">
    <property type="term" value="F:hydrolase activity"/>
    <property type="evidence" value="ECO:0007669"/>
    <property type="project" value="UniProtKB-KW"/>
</dbReference>